<dbReference type="EMBL" id="JACKXD010000002">
    <property type="protein sequence ID" value="MBB6645763.1"/>
    <property type="molecule type" value="Genomic_DNA"/>
</dbReference>
<sequence length="64" mass="6663">MTQQTLYPVSIGVLDLGFAGLLFLIAPVLGVLMRAIGVLVVGTCLVQHLGLSHTESTSRIAGDV</sequence>
<feature type="transmembrane region" description="Helical" evidence="1">
    <location>
        <begin position="7"/>
        <end position="26"/>
    </location>
</feature>
<dbReference type="RefSeq" id="WP_185192138.1">
    <property type="nucleotide sequence ID" value="NZ_JACKXD010000002.1"/>
</dbReference>
<evidence type="ECO:0000313" key="2">
    <source>
        <dbReference type="EMBL" id="MBB6645763.1"/>
    </source>
</evidence>
<keyword evidence="1" id="KW-0472">Membrane</keyword>
<dbReference type="Proteomes" id="UP000546257">
    <property type="component" value="Unassembled WGS sequence"/>
</dbReference>
<gene>
    <name evidence="2" type="ORF">H5V44_05585</name>
</gene>
<organism evidence="2 3">
    <name type="scientific">Halobellus ruber</name>
    <dbReference type="NCBI Taxonomy" id="2761102"/>
    <lineage>
        <taxon>Archaea</taxon>
        <taxon>Methanobacteriati</taxon>
        <taxon>Methanobacteriota</taxon>
        <taxon>Stenosarchaea group</taxon>
        <taxon>Halobacteria</taxon>
        <taxon>Halobacteriales</taxon>
        <taxon>Haloferacaceae</taxon>
        <taxon>Halobellus</taxon>
    </lineage>
</organism>
<comment type="caution">
    <text evidence="2">The sequence shown here is derived from an EMBL/GenBank/DDBJ whole genome shotgun (WGS) entry which is preliminary data.</text>
</comment>
<keyword evidence="1" id="KW-1133">Transmembrane helix</keyword>
<keyword evidence="1" id="KW-0812">Transmembrane</keyword>
<accession>A0A7J9SHA5</accession>
<reference evidence="2 3" key="1">
    <citation type="submission" date="2020-08" db="EMBL/GenBank/DDBJ databases">
        <authorList>
            <person name="Seo M.-J."/>
        </authorList>
    </citation>
    <scope>NUCLEOTIDE SEQUENCE [LARGE SCALE GENOMIC DNA]</scope>
    <source>
        <strain evidence="2 3">MBLA0160</strain>
    </source>
</reference>
<name>A0A7J9SHA5_9EURY</name>
<evidence type="ECO:0000256" key="1">
    <source>
        <dbReference type="SAM" id="Phobius"/>
    </source>
</evidence>
<keyword evidence="3" id="KW-1185">Reference proteome</keyword>
<dbReference type="AlphaFoldDB" id="A0A7J9SHA5"/>
<evidence type="ECO:0000313" key="3">
    <source>
        <dbReference type="Proteomes" id="UP000546257"/>
    </source>
</evidence>
<protein>
    <submittedName>
        <fullName evidence="2">Uncharacterized protein</fullName>
    </submittedName>
</protein>
<proteinExistence type="predicted"/>